<dbReference type="RefSeq" id="WP_378417225.1">
    <property type="nucleotide sequence ID" value="NZ_JBHSFO010000005.1"/>
</dbReference>
<comment type="caution">
    <text evidence="2">The sequence shown here is derived from an EMBL/GenBank/DDBJ whole genome shotgun (WGS) entry which is preliminary data.</text>
</comment>
<feature type="domain" description="Flavodoxin" evidence="1">
    <location>
        <begin position="6"/>
        <end position="84"/>
    </location>
</feature>
<protein>
    <submittedName>
        <fullName evidence="2">Flavodoxin family protein</fullName>
    </submittedName>
</protein>
<organism evidence="2 3">
    <name type="scientific">Rhodococcus kronopolitis</name>
    <dbReference type="NCBI Taxonomy" id="1460226"/>
    <lineage>
        <taxon>Bacteria</taxon>
        <taxon>Bacillati</taxon>
        <taxon>Actinomycetota</taxon>
        <taxon>Actinomycetes</taxon>
        <taxon>Mycobacteriales</taxon>
        <taxon>Nocardiaceae</taxon>
        <taxon>Rhodococcus</taxon>
    </lineage>
</organism>
<evidence type="ECO:0000313" key="2">
    <source>
        <dbReference type="EMBL" id="MFC4604423.1"/>
    </source>
</evidence>
<name>A0ABV9FT38_9NOCA</name>
<dbReference type="InterPro" id="IPR029039">
    <property type="entry name" value="Flavoprotein-like_sf"/>
</dbReference>
<dbReference type="PANTHER" id="PTHR38030:SF2">
    <property type="entry name" value="PROTOPORPHYRINOGEN IX DEHYDROGENASE [QUINONE]"/>
    <property type="match status" value="1"/>
</dbReference>
<proteinExistence type="predicted"/>
<accession>A0ABV9FT38</accession>
<dbReference type="PANTHER" id="PTHR38030">
    <property type="entry name" value="PROTOPORPHYRINOGEN IX DEHYDROGENASE [MENAQUINONE]"/>
    <property type="match status" value="1"/>
</dbReference>
<dbReference type="InterPro" id="IPR052200">
    <property type="entry name" value="Protoporphyrinogen_IX_DH"/>
</dbReference>
<dbReference type="Pfam" id="PF12724">
    <property type="entry name" value="Flavodoxin_5"/>
    <property type="match status" value="1"/>
</dbReference>
<dbReference type="Gene3D" id="3.40.50.360">
    <property type="match status" value="1"/>
</dbReference>
<gene>
    <name evidence="2" type="ORF">ACFO6S_12075</name>
</gene>
<dbReference type="SUPFAM" id="SSF52218">
    <property type="entry name" value="Flavoproteins"/>
    <property type="match status" value="1"/>
</dbReference>
<sequence length="156" mass="17055">MKALIVCTSVSHGNTRRVAEVMGGVLSARVMAPEELDPAALAGYDLVGFGSGIFQMSFHPQLRDFVRALPSQPATAAFLFSTSGLPEPPFRRYHRSLELLLAQKGFEVVDTFSCRAFDTYLPFRLVAGIRKGRPDVDDLRAAHAFAAGLRLRMSAL</sequence>
<evidence type="ECO:0000259" key="1">
    <source>
        <dbReference type="Pfam" id="PF12724"/>
    </source>
</evidence>
<dbReference type="EMBL" id="JBHSFO010000005">
    <property type="protein sequence ID" value="MFC4604423.1"/>
    <property type="molecule type" value="Genomic_DNA"/>
</dbReference>
<dbReference type="Proteomes" id="UP001595914">
    <property type="component" value="Unassembled WGS sequence"/>
</dbReference>
<keyword evidence="3" id="KW-1185">Reference proteome</keyword>
<dbReference type="InterPro" id="IPR026816">
    <property type="entry name" value="Flavodoxin_dom"/>
</dbReference>
<evidence type="ECO:0000313" key="3">
    <source>
        <dbReference type="Proteomes" id="UP001595914"/>
    </source>
</evidence>
<reference evidence="3" key="1">
    <citation type="journal article" date="2019" name="Int. J. Syst. Evol. Microbiol.">
        <title>The Global Catalogue of Microorganisms (GCM) 10K type strain sequencing project: providing services to taxonomists for standard genome sequencing and annotation.</title>
        <authorList>
            <consortium name="The Broad Institute Genomics Platform"/>
            <consortium name="The Broad Institute Genome Sequencing Center for Infectious Disease"/>
            <person name="Wu L."/>
            <person name="Ma J."/>
        </authorList>
    </citation>
    <scope>NUCLEOTIDE SEQUENCE [LARGE SCALE GENOMIC DNA]</scope>
    <source>
        <strain evidence="3">CCUG 54520</strain>
    </source>
</reference>